<dbReference type="STRING" id="1834516.BL253_13350"/>
<keyword evidence="2" id="KW-1185">Reference proteome</keyword>
<evidence type="ECO:0000313" key="2">
    <source>
        <dbReference type="Proteomes" id="UP000188929"/>
    </source>
</evidence>
<dbReference type="OrthoDB" id="9788221at2"/>
<dbReference type="SUPFAM" id="SSF54506">
    <property type="entry name" value="Diaminopimelate epimerase-like"/>
    <property type="match status" value="1"/>
</dbReference>
<dbReference type="Gene3D" id="3.10.310.10">
    <property type="entry name" value="Diaminopimelate Epimerase, Chain A, domain 1"/>
    <property type="match status" value="2"/>
</dbReference>
<dbReference type="Pfam" id="PF02567">
    <property type="entry name" value="PhzC-PhzF"/>
    <property type="match status" value="1"/>
</dbReference>
<dbReference type="Proteomes" id="UP000188929">
    <property type="component" value="Unassembled WGS sequence"/>
</dbReference>
<gene>
    <name evidence="1" type="ORF">BL253_13350</name>
</gene>
<organism evidence="1 2">
    <name type="scientific">Pseudofrankia asymbiotica</name>
    <dbReference type="NCBI Taxonomy" id="1834516"/>
    <lineage>
        <taxon>Bacteria</taxon>
        <taxon>Bacillati</taxon>
        <taxon>Actinomycetota</taxon>
        <taxon>Actinomycetes</taxon>
        <taxon>Frankiales</taxon>
        <taxon>Frankiaceae</taxon>
        <taxon>Pseudofrankia</taxon>
    </lineage>
</organism>
<dbReference type="GO" id="GO:0016853">
    <property type="term" value="F:isomerase activity"/>
    <property type="evidence" value="ECO:0007669"/>
    <property type="project" value="TreeGrafter"/>
</dbReference>
<dbReference type="NCBIfam" id="TIGR00654">
    <property type="entry name" value="PhzF_family"/>
    <property type="match status" value="1"/>
</dbReference>
<accession>A0A1V2IDE0</accession>
<comment type="caution">
    <text evidence="1">The sequence shown here is derived from an EMBL/GenBank/DDBJ whole genome shotgun (WGS) entry which is preliminary data.</text>
</comment>
<dbReference type="EMBL" id="MOMC01000025">
    <property type="protein sequence ID" value="ONH30476.1"/>
    <property type="molecule type" value="Genomic_DNA"/>
</dbReference>
<sequence>MEQFRADVIAVAACLRGGSGGSPTAVVMDSRGLDDAELARIPARMGASHVAAIAPVPAVPAAGARSEREVRFFTATGELSGCGHGTVAAIAVLTLQAAGAAFQGPLRMAGKDVEAAGGLAAGSGEGDVVEAWFSQGLVEHRAATDAERGAFLDALGLPPDALHPKDDVSIASPGRERLLIPVTDRAVLAGIHPDQERLVAASRRHGQLGCFVYVPPSLTQPAAARMFAPAIGVPEDVANANSTGCLAAHLLLSGHLGDDNPTVTVDQGDALGHPSTVHATATRTPRGITTRVGGTARVLPWPSRPAAAAPIRSTAWTR</sequence>
<dbReference type="AlphaFoldDB" id="A0A1V2IDE0"/>
<evidence type="ECO:0000313" key="1">
    <source>
        <dbReference type="EMBL" id="ONH30476.1"/>
    </source>
</evidence>
<dbReference type="GO" id="GO:0005737">
    <property type="term" value="C:cytoplasm"/>
    <property type="evidence" value="ECO:0007669"/>
    <property type="project" value="TreeGrafter"/>
</dbReference>
<dbReference type="PIRSF" id="PIRSF016184">
    <property type="entry name" value="PhzC_PhzF"/>
    <property type="match status" value="1"/>
</dbReference>
<proteinExistence type="predicted"/>
<dbReference type="PANTHER" id="PTHR13774">
    <property type="entry name" value="PHENAZINE BIOSYNTHESIS PROTEIN"/>
    <property type="match status" value="1"/>
</dbReference>
<name>A0A1V2IDE0_9ACTN</name>
<dbReference type="RefSeq" id="WP_076816920.1">
    <property type="nucleotide sequence ID" value="NZ_MOMC01000025.1"/>
</dbReference>
<protein>
    <submittedName>
        <fullName evidence="1">Phenazine biosynthesis protein PhzF</fullName>
    </submittedName>
</protein>
<reference evidence="2" key="1">
    <citation type="submission" date="2016-10" db="EMBL/GenBank/DDBJ databases">
        <title>Frankia sp. NRRL B-16386 Genome sequencing.</title>
        <authorList>
            <person name="Ghodhbane-Gtari F."/>
            <person name="Swanson E."/>
            <person name="Gueddou A."/>
            <person name="Hezbri K."/>
            <person name="Ktari K."/>
            <person name="Nouioui I."/>
            <person name="Morris K."/>
            <person name="Simpson S."/>
            <person name="Abebe-Akele F."/>
            <person name="Thomas K."/>
            <person name="Gtari M."/>
            <person name="Tisa L.S."/>
        </authorList>
    </citation>
    <scope>NUCLEOTIDE SEQUENCE [LARGE SCALE GENOMIC DNA]</scope>
    <source>
        <strain evidence="2">NRRL B-16386</strain>
    </source>
</reference>
<dbReference type="InterPro" id="IPR003719">
    <property type="entry name" value="Phenazine_PhzF-like"/>
</dbReference>